<evidence type="ECO:0000256" key="8">
    <source>
        <dbReference type="RuleBase" id="RU004561"/>
    </source>
</evidence>
<dbReference type="InterPro" id="IPR010525">
    <property type="entry name" value="ARF_dom"/>
</dbReference>
<evidence type="ECO:0000256" key="4">
    <source>
        <dbReference type="ARBA" id="ARBA00023125"/>
    </source>
</evidence>
<evidence type="ECO:0000256" key="7">
    <source>
        <dbReference type="ARBA" id="ARBA00023294"/>
    </source>
</evidence>
<evidence type="ECO:0000256" key="1">
    <source>
        <dbReference type="ARBA" id="ARBA00004123"/>
    </source>
</evidence>
<keyword evidence="3 8" id="KW-0805">Transcription regulation</keyword>
<dbReference type="EMBL" id="JAMYWD010000011">
    <property type="protein sequence ID" value="KAJ4956872.1"/>
    <property type="molecule type" value="Genomic_DNA"/>
</dbReference>
<dbReference type="GO" id="GO:0003677">
    <property type="term" value="F:DNA binding"/>
    <property type="evidence" value="ECO:0007669"/>
    <property type="project" value="UniProtKB-KW"/>
</dbReference>
<dbReference type="Proteomes" id="UP001141806">
    <property type="component" value="Unassembled WGS sequence"/>
</dbReference>
<dbReference type="InterPro" id="IPR015300">
    <property type="entry name" value="DNA-bd_pseudobarrel_sf"/>
</dbReference>
<dbReference type="Pfam" id="PF06507">
    <property type="entry name" value="ARF_AD"/>
    <property type="match status" value="1"/>
</dbReference>
<gene>
    <name evidence="10" type="ORF">NE237_013655</name>
</gene>
<dbReference type="Gene3D" id="2.40.330.10">
    <property type="entry name" value="DNA-binding pseudobarrel domain"/>
    <property type="match status" value="1"/>
</dbReference>
<evidence type="ECO:0000256" key="3">
    <source>
        <dbReference type="ARBA" id="ARBA00023015"/>
    </source>
</evidence>
<accession>A0A9Q0GZ16</accession>
<dbReference type="FunFam" id="2.30.30.1040:FF:000001">
    <property type="entry name" value="Auxin response factor"/>
    <property type="match status" value="1"/>
</dbReference>
<evidence type="ECO:0000256" key="2">
    <source>
        <dbReference type="ARBA" id="ARBA00007853"/>
    </source>
</evidence>
<dbReference type="SMART" id="SM01019">
    <property type="entry name" value="B3"/>
    <property type="match status" value="1"/>
</dbReference>
<keyword evidence="7 8" id="KW-0927">Auxin signaling pathway</keyword>
<name>A0A9Q0GZ16_9MAGN</name>
<protein>
    <recommendedName>
        <fullName evidence="8">Auxin response factor</fullName>
    </recommendedName>
</protein>
<dbReference type="OrthoDB" id="1912783at2759"/>
<evidence type="ECO:0000259" key="9">
    <source>
        <dbReference type="PROSITE" id="PS50863"/>
    </source>
</evidence>
<feature type="domain" description="TF-B3" evidence="9">
    <location>
        <begin position="166"/>
        <end position="268"/>
    </location>
</feature>
<dbReference type="GO" id="GO:0009734">
    <property type="term" value="P:auxin-activated signaling pathway"/>
    <property type="evidence" value="ECO:0007669"/>
    <property type="project" value="UniProtKB-KW"/>
</dbReference>
<dbReference type="CDD" id="cd10017">
    <property type="entry name" value="B3_DNA"/>
    <property type="match status" value="1"/>
</dbReference>
<evidence type="ECO:0000256" key="5">
    <source>
        <dbReference type="ARBA" id="ARBA00023163"/>
    </source>
</evidence>
<evidence type="ECO:0000313" key="10">
    <source>
        <dbReference type="EMBL" id="KAJ4956872.1"/>
    </source>
</evidence>
<comment type="caution">
    <text evidence="10">The sequence shown here is derived from an EMBL/GenBank/DDBJ whole genome shotgun (WGS) entry which is preliminary data.</text>
</comment>
<keyword evidence="4 8" id="KW-0238">DNA-binding</keyword>
<comment type="subcellular location">
    <subcellularLocation>
        <location evidence="1 8">Nucleus</location>
    </subcellularLocation>
</comment>
<proteinExistence type="inferred from homology"/>
<dbReference type="Pfam" id="PF02362">
    <property type="entry name" value="B3"/>
    <property type="match status" value="1"/>
</dbReference>
<reference evidence="10" key="1">
    <citation type="journal article" date="2023" name="Plant J.">
        <title>The genome of the king protea, Protea cynaroides.</title>
        <authorList>
            <person name="Chang J."/>
            <person name="Duong T.A."/>
            <person name="Schoeman C."/>
            <person name="Ma X."/>
            <person name="Roodt D."/>
            <person name="Barker N."/>
            <person name="Li Z."/>
            <person name="Van de Peer Y."/>
            <person name="Mizrachi E."/>
        </authorList>
    </citation>
    <scope>NUCLEOTIDE SEQUENCE</scope>
    <source>
        <tissue evidence="10">Young leaves</tissue>
    </source>
</reference>
<dbReference type="AlphaFoldDB" id="A0A9Q0GZ16"/>
<dbReference type="GO" id="GO:0005634">
    <property type="term" value="C:nucleus"/>
    <property type="evidence" value="ECO:0007669"/>
    <property type="project" value="UniProtKB-SubCell"/>
</dbReference>
<keyword evidence="6 8" id="KW-0539">Nucleus</keyword>
<evidence type="ECO:0000256" key="6">
    <source>
        <dbReference type="ARBA" id="ARBA00023242"/>
    </source>
</evidence>
<keyword evidence="5 8" id="KW-0804">Transcription</keyword>
<comment type="subunit">
    <text evidence="8">Homodimers and heterodimers.</text>
</comment>
<dbReference type="PANTHER" id="PTHR31384">
    <property type="entry name" value="AUXIN RESPONSE FACTOR 4-RELATED"/>
    <property type="match status" value="1"/>
</dbReference>
<dbReference type="PROSITE" id="PS50863">
    <property type="entry name" value="B3"/>
    <property type="match status" value="1"/>
</dbReference>
<dbReference type="PANTHER" id="PTHR31384:SF1">
    <property type="entry name" value="AUXIN RESPONSE FACTOR 9"/>
    <property type="match status" value="1"/>
</dbReference>
<dbReference type="FunFam" id="2.40.330.10:FF:000001">
    <property type="entry name" value="Auxin response factor"/>
    <property type="match status" value="1"/>
</dbReference>
<sequence length="559" mass="62393">MCSPDGKAYTVFINQLLDKQGITKLKKNRRFDQRQMSGVIHRESNRLKERTLQYCAEKDYLYDALWHACAGPLVAIPRVGEKVFYSPQGHLEQVEASISEERFLEVPVYDIPSAILCKVVHIQLKAELDTDDVFAQITLVPEMTQEARNLGSVVNPLPVRTNVYSFRKILTASDTSSHGGLSVPKRLAEECLPPLDMSCKTPSQDVVMKDLHGVAWRFRHIYRGQPKRHMFTGGWSTFISSKRLVTGDSFIFIRGENGELRVGVRRAHKSEYSVCESVLSKYSMQLGVLASASYAISTNTMFTVYYRPRTSPSEFIIPYVQFMVSTNTPYSAGMRFRMKFEGEECTEQRFAGTIVGMEDVDHVNWPGSKWRCLMVQWDDTCTAVVRPDRVSPWNIELLADTTAMLPAVPRKRAFCSCPESSSLVGGVSFRSGSPPGLGLSGHSFPEDSSCWTGGSVGISRNSSVPRFGSQNSSFREWKTHQLKQEATPVTQSKGSGTCMIFGVDFFMSSGAAASTFGISESSNLLRTNPFDFSGKQCQNCCITSRTCAKVHKYGDAPRR</sequence>
<dbReference type="SUPFAM" id="SSF101936">
    <property type="entry name" value="DNA-binding pseudobarrel domain"/>
    <property type="match status" value="1"/>
</dbReference>
<comment type="function">
    <text evidence="8">Auxin response factors (ARFs) are transcriptional factors that bind specifically to the DNA sequence 5'-TGTCTC-3' found in the auxin-responsive promoter elements (AuxREs).</text>
</comment>
<keyword evidence="11" id="KW-1185">Reference proteome</keyword>
<comment type="similarity">
    <text evidence="2 8">Belongs to the ARF family.</text>
</comment>
<dbReference type="GO" id="GO:0006355">
    <property type="term" value="P:regulation of DNA-templated transcription"/>
    <property type="evidence" value="ECO:0007669"/>
    <property type="project" value="InterPro"/>
</dbReference>
<evidence type="ECO:0000313" key="11">
    <source>
        <dbReference type="Proteomes" id="UP001141806"/>
    </source>
</evidence>
<dbReference type="InterPro" id="IPR044835">
    <property type="entry name" value="ARF_plant"/>
</dbReference>
<dbReference type="InterPro" id="IPR003340">
    <property type="entry name" value="B3_DNA-bd"/>
</dbReference>
<dbReference type="Gene3D" id="2.30.30.1040">
    <property type="match status" value="1"/>
</dbReference>
<organism evidence="10 11">
    <name type="scientific">Protea cynaroides</name>
    <dbReference type="NCBI Taxonomy" id="273540"/>
    <lineage>
        <taxon>Eukaryota</taxon>
        <taxon>Viridiplantae</taxon>
        <taxon>Streptophyta</taxon>
        <taxon>Embryophyta</taxon>
        <taxon>Tracheophyta</taxon>
        <taxon>Spermatophyta</taxon>
        <taxon>Magnoliopsida</taxon>
        <taxon>Proteales</taxon>
        <taxon>Proteaceae</taxon>
        <taxon>Protea</taxon>
    </lineage>
</organism>